<dbReference type="AlphaFoldDB" id="A0A975ZNS0"/>
<evidence type="ECO:0000256" key="1">
    <source>
        <dbReference type="SAM" id="MobiDB-lite"/>
    </source>
</evidence>
<feature type="transmembrane region" description="Helical" evidence="2">
    <location>
        <begin position="92"/>
        <end position="113"/>
    </location>
</feature>
<feature type="compositionally biased region" description="Basic and acidic residues" evidence="1">
    <location>
        <begin position="71"/>
        <end position="80"/>
    </location>
</feature>
<keyword evidence="4" id="KW-1185">Reference proteome</keyword>
<reference evidence="3 4" key="1">
    <citation type="submission" date="2016-10" db="EMBL/GenBank/DDBJ databases">
        <authorList>
            <person name="Varghese N."/>
            <person name="Submissions S."/>
        </authorList>
    </citation>
    <scope>NUCLEOTIDE SEQUENCE [LARGE SCALE GENOMIC DNA]</scope>
    <source>
        <strain evidence="3 4">FF3</strain>
    </source>
</reference>
<keyword evidence="2" id="KW-1133">Transmembrane helix</keyword>
<evidence type="ECO:0000313" key="4">
    <source>
        <dbReference type="Proteomes" id="UP000182932"/>
    </source>
</evidence>
<dbReference type="Proteomes" id="UP000182932">
    <property type="component" value="Unassembled WGS sequence"/>
</dbReference>
<evidence type="ECO:0000256" key="2">
    <source>
        <dbReference type="SAM" id="Phobius"/>
    </source>
</evidence>
<organism evidence="3 4">
    <name type="scientific">Marinovum algicola</name>
    <dbReference type="NCBI Taxonomy" id="42444"/>
    <lineage>
        <taxon>Bacteria</taxon>
        <taxon>Pseudomonadati</taxon>
        <taxon>Pseudomonadota</taxon>
        <taxon>Alphaproteobacteria</taxon>
        <taxon>Rhodobacterales</taxon>
        <taxon>Roseobacteraceae</taxon>
        <taxon>Marinovum</taxon>
    </lineage>
</organism>
<keyword evidence="2" id="KW-0812">Transmembrane</keyword>
<feature type="compositionally biased region" description="Basic and acidic residues" evidence="1">
    <location>
        <begin position="1"/>
        <end position="16"/>
    </location>
</feature>
<gene>
    <name evidence="3" type="ORF">SAMN04487940_10880</name>
</gene>
<protein>
    <submittedName>
        <fullName evidence="3">Uncharacterized protein</fullName>
    </submittedName>
</protein>
<evidence type="ECO:0000313" key="3">
    <source>
        <dbReference type="EMBL" id="SEJ63915.1"/>
    </source>
</evidence>
<keyword evidence="2" id="KW-0472">Membrane</keyword>
<dbReference type="EMBL" id="FNYY01000008">
    <property type="protein sequence ID" value="SEJ63915.1"/>
    <property type="molecule type" value="Genomic_DNA"/>
</dbReference>
<dbReference type="GeneID" id="80818749"/>
<dbReference type="RefSeq" id="WP_083416046.1">
    <property type="nucleotide sequence ID" value="NZ_FNYY01000008.1"/>
</dbReference>
<comment type="caution">
    <text evidence="3">The sequence shown here is derived from an EMBL/GenBank/DDBJ whole genome shotgun (WGS) entry which is preliminary data.</text>
</comment>
<proteinExistence type="predicted"/>
<accession>A0A975ZNS0</accession>
<feature type="region of interest" description="Disordered" evidence="1">
    <location>
        <begin position="1"/>
        <end position="90"/>
    </location>
</feature>
<name>A0A975ZNS0_9RHOB</name>
<sequence length="115" mass="12312">MTSPDDKQSDKAKRSEGAGAARLRNKIDRGGAGDKVAFPDPAAAPLGTDDEAAGHPPTRAQLRRAQAQELGRAEGQTDRPSRRRRQSPHQHWLPAMIVGLVLLVGLIVALVLIPL</sequence>